<dbReference type="AlphaFoldDB" id="A0A1I5XXE2"/>
<gene>
    <name evidence="1" type="ORF">SAMN05421854_11189</name>
</gene>
<protein>
    <submittedName>
        <fullName evidence="1">Uncharacterized protein</fullName>
    </submittedName>
</protein>
<dbReference type="SUPFAM" id="SSF50969">
    <property type="entry name" value="YVTN repeat-like/Quinoprotein amine dehydrogenase"/>
    <property type="match status" value="1"/>
</dbReference>
<name>A0A1I5XXE2_9PSEU</name>
<evidence type="ECO:0000313" key="1">
    <source>
        <dbReference type="EMBL" id="SFQ36540.1"/>
    </source>
</evidence>
<dbReference type="InterPro" id="IPR011044">
    <property type="entry name" value="Quino_amine_DH_bsu"/>
</dbReference>
<dbReference type="EMBL" id="FOWC01000011">
    <property type="protein sequence ID" value="SFQ36540.1"/>
    <property type="molecule type" value="Genomic_DNA"/>
</dbReference>
<evidence type="ECO:0000313" key="2">
    <source>
        <dbReference type="Proteomes" id="UP000199137"/>
    </source>
</evidence>
<organism evidence="1 2">
    <name type="scientific">Amycolatopsis rubida</name>
    <dbReference type="NCBI Taxonomy" id="112413"/>
    <lineage>
        <taxon>Bacteria</taxon>
        <taxon>Bacillati</taxon>
        <taxon>Actinomycetota</taxon>
        <taxon>Actinomycetes</taxon>
        <taxon>Pseudonocardiales</taxon>
        <taxon>Pseudonocardiaceae</taxon>
        <taxon>Amycolatopsis</taxon>
    </lineage>
</organism>
<proteinExistence type="predicted"/>
<reference evidence="1 2" key="1">
    <citation type="submission" date="2016-10" db="EMBL/GenBank/DDBJ databases">
        <authorList>
            <person name="de Groot N.N."/>
        </authorList>
    </citation>
    <scope>NUCLEOTIDE SEQUENCE [LARGE SCALE GENOMIC DNA]</scope>
    <source>
        <strain evidence="1 2">DSM 44637</strain>
    </source>
</reference>
<accession>A0A1I5XXE2</accession>
<dbReference type="OrthoDB" id="3635325at2"/>
<dbReference type="RefSeq" id="WP_143132574.1">
    <property type="nucleotide sequence ID" value="NZ_FOWC01000011.1"/>
</dbReference>
<sequence length="145" mass="15809">MTDFEVLTGQQVLGDGRFAEVGEVRLTETDSRTGCVAVGGSLGHPQWAGHSVTSSSEPTAWNRVGVYRAVTLECVHLVSLHWPVNALAFHPEPPIPAIGSGAYDGGYFYEGELTVLDLESGRATSLSRERREVTELRWGVRVRRA</sequence>
<dbReference type="Proteomes" id="UP000199137">
    <property type="component" value="Unassembled WGS sequence"/>
</dbReference>